<accession>A0A0E0DM36</accession>
<name>A0A0E0DM36_9ORYZ</name>
<proteinExistence type="predicted"/>
<dbReference type="Gramene" id="OMERI05G03410.1">
    <property type="protein sequence ID" value="OMERI05G03410.1"/>
    <property type="gene ID" value="OMERI05G03410"/>
</dbReference>
<protein>
    <submittedName>
        <fullName evidence="1">Uncharacterized protein</fullName>
    </submittedName>
</protein>
<dbReference type="Proteomes" id="UP000008021">
    <property type="component" value="Chromosome 5"/>
</dbReference>
<dbReference type="EnsemblPlants" id="OMERI05G03410.1">
    <property type="protein sequence ID" value="OMERI05G03410.1"/>
    <property type="gene ID" value="OMERI05G03410"/>
</dbReference>
<dbReference type="HOGENOM" id="CLU_2780226_0_0_1"/>
<dbReference type="AlphaFoldDB" id="A0A0E0DM36"/>
<reference evidence="1" key="1">
    <citation type="submission" date="2015-04" db="UniProtKB">
        <authorList>
            <consortium name="EnsemblPlants"/>
        </authorList>
    </citation>
    <scope>IDENTIFICATION</scope>
</reference>
<evidence type="ECO:0000313" key="1">
    <source>
        <dbReference type="EnsemblPlants" id="OMERI05G03410.1"/>
    </source>
</evidence>
<organism evidence="1">
    <name type="scientific">Oryza meridionalis</name>
    <dbReference type="NCBI Taxonomy" id="40149"/>
    <lineage>
        <taxon>Eukaryota</taxon>
        <taxon>Viridiplantae</taxon>
        <taxon>Streptophyta</taxon>
        <taxon>Embryophyta</taxon>
        <taxon>Tracheophyta</taxon>
        <taxon>Spermatophyta</taxon>
        <taxon>Magnoliopsida</taxon>
        <taxon>Liliopsida</taxon>
        <taxon>Poales</taxon>
        <taxon>Poaceae</taxon>
        <taxon>BOP clade</taxon>
        <taxon>Oryzoideae</taxon>
        <taxon>Oryzeae</taxon>
        <taxon>Oryzinae</taxon>
        <taxon>Oryza</taxon>
    </lineage>
</organism>
<sequence length="71" mass="7922">MGNPFSTLWKVDENYVMASAAKVQLGVEACLMVDSTTVEMKGKGRENLASATRGIDKRLHLDMQTYHLIIH</sequence>
<evidence type="ECO:0000313" key="2">
    <source>
        <dbReference type="Proteomes" id="UP000008021"/>
    </source>
</evidence>
<keyword evidence="2" id="KW-1185">Reference proteome</keyword>
<reference evidence="1" key="2">
    <citation type="submission" date="2018-05" db="EMBL/GenBank/DDBJ databases">
        <title>OmerRS3 (Oryza meridionalis Reference Sequence Version 3).</title>
        <authorList>
            <person name="Zhang J."/>
            <person name="Kudrna D."/>
            <person name="Lee S."/>
            <person name="Talag J."/>
            <person name="Welchert J."/>
            <person name="Wing R.A."/>
        </authorList>
    </citation>
    <scope>NUCLEOTIDE SEQUENCE [LARGE SCALE GENOMIC DNA]</scope>
    <source>
        <strain evidence="1">cv. OR44</strain>
    </source>
</reference>